<dbReference type="NCBIfam" id="TIGR02452">
    <property type="entry name" value="TIGR02452 family protein"/>
    <property type="match status" value="1"/>
</dbReference>
<dbReference type="PANTHER" id="PTHR35596:SF1">
    <property type="entry name" value="MICROBIAL-TYPE PARG CATALYTIC DOMAIN-CONTAINING PROTEIN"/>
    <property type="match status" value="1"/>
</dbReference>
<gene>
    <name evidence="2" type="ORF">IW261DRAFT_1393855</name>
</gene>
<sequence>MSQSRSSRKALARKTINKDIPSVLQSSSRAKAGVESAQLLTPEPLDTERTELKHAAPCIIRVVAKDTLDAAHGMLTSRPCAKVGILSMASELRPGGGFLSGANSQEESLCMRTTLYASLSESFYRLPELGCVYTSDICVFRRHNGEYGMDTTRPGEWWFVDVISSAAVRGPEIDDNTGGYAYDADRDLMRGKIKVVLRAAVAQNCRRLVLGAFGCGAFGNPPREVAQLFRRVLLGRPGRNSEFAGCFDEVTFSILGGRKESIEEFRAAFSSPDAWVPDKFRPIGMDPA</sequence>
<organism evidence="2 3">
    <name type="scientific">Armillaria novae-zelandiae</name>
    <dbReference type="NCBI Taxonomy" id="153914"/>
    <lineage>
        <taxon>Eukaryota</taxon>
        <taxon>Fungi</taxon>
        <taxon>Dikarya</taxon>
        <taxon>Basidiomycota</taxon>
        <taxon>Agaricomycotina</taxon>
        <taxon>Agaricomycetes</taxon>
        <taxon>Agaricomycetidae</taxon>
        <taxon>Agaricales</taxon>
        <taxon>Marasmiineae</taxon>
        <taxon>Physalacriaceae</taxon>
        <taxon>Armillaria</taxon>
    </lineage>
</organism>
<dbReference type="InterPro" id="IPR019261">
    <property type="entry name" value="PARG_cat_microbial"/>
</dbReference>
<reference evidence="2" key="1">
    <citation type="submission" date="2023-06" db="EMBL/GenBank/DDBJ databases">
        <authorList>
            <consortium name="Lawrence Berkeley National Laboratory"/>
            <person name="Ahrendt S."/>
            <person name="Sahu N."/>
            <person name="Indic B."/>
            <person name="Wong-Bajracharya J."/>
            <person name="Merenyi Z."/>
            <person name="Ke H.-M."/>
            <person name="Monk M."/>
            <person name="Kocsube S."/>
            <person name="Drula E."/>
            <person name="Lipzen A."/>
            <person name="Balint B."/>
            <person name="Henrissat B."/>
            <person name="Andreopoulos B."/>
            <person name="Martin F.M."/>
            <person name="Harder C.B."/>
            <person name="Rigling D."/>
            <person name="Ford K.L."/>
            <person name="Foster G.D."/>
            <person name="Pangilinan J."/>
            <person name="Papanicolaou A."/>
            <person name="Barry K."/>
            <person name="LaButti K."/>
            <person name="Viragh M."/>
            <person name="Koriabine M."/>
            <person name="Yan M."/>
            <person name="Riley R."/>
            <person name="Champramary S."/>
            <person name="Plett K.L."/>
            <person name="Tsai I.J."/>
            <person name="Slot J."/>
            <person name="Sipos G."/>
            <person name="Plett J."/>
            <person name="Nagy L.G."/>
            <person name="Grigoriev I.V."/>
        </authorList>
    </citation>
    <scope>NUCLEOTIDE SEQUENCE</scope>
    <source>
        <strain evidence="2">ICMP 16352</strain>
    </source>
</reference>
<dbReference type="Gene3D" id="3.40.220.10">
    <property type="entry name" value="Leucine Aminopeptidase, subunit E, domain 1"/>
    <property type="match status" value="1"/>
</dbReference>
<feature type="domain" description="Microbial-type PARG catalytic" evidence="1">
    <location>
        <begin position="34"/>
        <end position="126"/>
    </location>
</feature>
<protein>
    <recommendedName>
        <fullName evidence="1">Microbial-type PARG catalytic domain-containing protein</fullName>
    </recommendedName>
</protein>
<dbReference type="Pfam" id="PF10021">
    <property type="entry name" value="PARG_cat_microb"/>
    <property type="match status" value="1"/>
</dbReference>
<dbReference type="InterPro" id="IPR012664">
    <property type="entry name" value="CHP02452"/>
</dbReference>
<keyword evidence="3" id="KW-1185">Reference proteome</keyword>
<evidence type="ECO:0000313" key="3">
    <source>
        <dbReference type="Proteomes" id="UP001175227"/>
    </source>
</evidence>
<comment type="caution">
    <text evidence="2">The sequence shown here is derived from an EMBL/GenBank/DDBJ whole genome shotgun (WGS) entry which is preliminary data.</text>
</comment>
<name>A0AA39PJW4_9AGAR</name>
<dbReference type="PIRSF" id="PIRSF014899">
    <property type="entry name" value="UCP014899"/>
    <property type="match status" value="1"/>
</dbReference>
<dbReference type="SUPFAM" id="SSF52949">
    <property type="entry name" value="Macro domain-like"/>
    <property type="match status" value="1"/>
</dbReference>
<evidence type="ECO:0000259" key="1">
    <source>
        <dbReference type="Pfam" id="PF10021"/>
    </source>
</evidence>
<proteinExistence type="predicted"/>
<dbReference type="AlphaFoldDB" id="A0AA39PJW4"/>
<evidence type="ECO:0000313" key="2">
    <source>
        <dbReference type="EMBL" id="KAK0484538.1"/>
    </source>
</evidence>
<dbReference type="Proteomes" id="UP001175227">
    <property type="component" value="Unassembled WGS sequence"/>
</dbReference>
<dbReference type="InterPro" id="IPR043472">
    <property type="entry name" value="Macro_dom-like"/>
</dbReference>
<accession>A0AA39PJW4</accession>
<dbReference type="PANTHER" id="PTHR35596">
    <property type="entry name" value="DUF2263 DOMAIN-CONTAINING PROTEIN"/>
    <property type="match status" value="1"/>
</dbReference>
<dbReference type="EMBL" id="JAUEPR010000005">
    <property type="protein sequence ID" value="KAK0484538.1"/>
    <property type="molecule type" value="Genomic_DNA"/>
</dbReference>